<dbReference type="InterPro" id="IPR007523">
    <property type="entry name" value="NDUFAF3/AAMDC"/>
</dbReference>
<protein>
    <recommendedName>
        <fullName evidence="3">Xcc1710-like domain-containing protein</fullName>
    </recommendedName>
</protein>
<sequence length="141" mass="16408">MKFGIDERINDSYIVKSYGIGYIEILSPISLVLRDGEDEYLQEKRKQIIHHSVILTRDKVREWTPRTFDELKEGYFEIFLDIDPEVILLGTGNNLFFPPPSLFKKLFDHRIGVEFMNTAAACRTYNILVNENRRVAAALLI</sequence>
<dbReference type="Proteomes" id="UP000516072">
    <property type="component" value="Chromosome"/>
</dbReference>
<name>A0A7G1Q9B6_9GAMM</name>
<dbReference type="PANTHER" id="PTHR21192:SF2">
    <property type="entry name" value="NADH DEHYDROGENASE [UBIQUINONE] 1 ALPHA SUBCOMPLEX ASSEMBLY FACTOR 3"/>
    <property type="match status" value="1"/>
</dbReference>
<dbReference type="SUPFAM" id="SSF64076">
    <property type="entry name" value="MTH938-like"/>
    <property type="match status" value="1"/>
</dbReference>
<dbReference type="EMBL" id="LR778175">
    <property type="protein sequence ID" value="CAB1275879.1"/>
    <property type="molecule type" value="Genomic_DNA"/>
</dbReference>
<reference evidence="1 2" key="1">
    <citation type="submission" date="2020-03" db="EMBL/GenBank/DDBJ databases">
        <authorList>
            <person name="Picone N."/>
        </authorList>
    </citation>
    <scope>NUCLEOTIDE SEQUENCE [LARGE SCALE GENOMIC DNA]</scope>
    <source>
        <strain evidence="1">NSCAC1</strain>
    </source>
</reference>
<dbReference type="Pfam" id="PF04430">
    <property type="entry name" value="DUF498"/>
    <property type="match status" value="1"/>
</dbReference>
<proteinExistence type="predicted"/>
<dbReference type="AlphaFoldDB" id="A0A7G1Q9B6"/>
<keyword evidence="2" id="KW-1185">Reference proteome</keyword>
<dbReference type="Gene3D" id="3.40.1230.10">
    <property type="entry name" value="MTH938-like"/>
    <property type="match status" value="1"/>
</dbReference>
<dbReference type="PANTHER" id="PTHR21192">
    <property type="entry name" value="NUCLEAR PROTEIN E3-3"/>
    <property type="match status" value="1"/>
</dbReference>
<accession>A0A7G1Q9B6</accession>
<dbReference type="CDD" id="cd05560">
    <property type="entry name" value="Xcc1710_like"/>
    <property type="match status" value="1"/>
</dbReference>
<dbReference type="KEGG" id="ntg:NSCAC_0888"/>
<evidence type="ECO:0008006" key="3">
    <source>
        <dbReference type="Google" id="ProtNLM"/>
    </source>
</evidence>
<evidence type="ECO:0000313" key="1">
    <source>
        <dbReference type="EMBL" id="CAB1275879.1"/>
    </source>
</evidence>
<organism evidence="1 2">
    <name type="scientific">Candidatus Nitrosacidococcus tergens</name>
    <dbReference type="NCBI Taxonomy" id="553981"/>
    <lineage>
        <taxon>Bacteria</taxon>
        <taxon>Pseudomonadati</taxon>
        <taxon>Pseudomonadota</taxon>
        <taxon>Gammaproteobacteria</taxon>
        <taxon>Chromatiales</taxon>
        <taxon>Chromatiaceae</taxon>
        <taxon>Candidatus Nitrosacidococcus</taxon>
    </lineage>
</organism>
<evidence type="ECO:0000313" key="2">
    <source>
        <dbReference type="Proteomes" id="UP000516072"/>
    </source>
</evidence>
<dbReference type="RefSeq" id="WP_197745182.1">
    <property type="nucleotide sequence ID" value="NZ_LR778175.1"/>
</dbReference>
<gene>
    <name evidence="1" type="ORF">NSCAC_0888</name>
</gene>
<dbReference type="InterPro" id="IPR036748">
    <property type="entry name" value="MTH938-like_sf"/>
</dbReference>